<evidence type="ECO:0000256" key="1">
    <source>
        <dbReference type="ARBA" id="ARBA00004496"/>
    </source>
</evidence>
<keyword evidence="3" id="KW-0963">Cytoplasm</keyword>
<evidence type="ECO:0000313" key="6">
    <source>
        <dbReference type="Proteomes" id="UP001494902"/>
    </source>
</evidence>
<keyword evidence="4" id="KW-0143">Chaperone</keyword>
<evidence type="ECO:0000313" key="5">
    <source>
        <dbReference type="EMBL" id="MEQ3552206.1"/>
    </source>
</evidence>
<comment type="subcellular location">
    <subcellularLocation>
        <location evidence="1">Cytoplasm</location>
    </subcellularLocation>
</comment>
<proteinExistence type="inferred from homology"/>
<dbReference type="InterPro" id="IPR025734">
    <property type="entry name" value="EspG"/>
</dbReference>
<keyword evidence="6" id="KW-1185">Reference proteome</keyword>
<dbReference type="EMBL" id="JBEDNQ010000006">
    <property type="protein sequence ID" value="MEQ3552206.1"/>
    <property type="molecule type" value="Genomic_DNA"/>
</dbReference>
<accession>A0ABV1KCK6</accession>
<dbReference type="Pfam" id="PF14011">
    <property type="entry name" value="ESX-1_EspG"/>
    <property type="match status" value="1"/>
</dbReference>
<evidence type="ECO:0000256" key="4">
    <source>
        <dbReference type="ARBA" id="ARBA00023186"/>
    </source>
</evidence>
<reference evidence="5 6" key="1">
    <citation type="submission" date="2024-03" db="EMBL/GenBank/DDBJ databases">
        <title>Draft genome sequence of Pseudonocardia nematodicida JCM 31783.</title>
        <authorList>
            <person name="Butdee W."/>
            <person name="Duangmal K."/>
        </authorList>
    </citation>
    <scope>NUCLEOTIDE SEQUENCE [LARGE SCALE GENOMIC DNA]</scope>
    <source>
        <strain evidence="5 6">JCM 31783</strain>
    </source>
</reference>
<gene>
    <name evidence="5" type="ORF">WIS52_17165</name>
</gene>
<sequence>MSAIAWERATVLSAAEFDVARDLLDLGPNPAVLELLSPGPTDVERARVVRDAVGSMAARGLVADGVFEPALVDDLRTVITPEEVQDLVVAPPSWQRALVGHRRGRAVLAARIDDEVALVRVAPGQAAAALVELLGAVVPGPGRAVRIPVRVPAEAVERAAGDPDRLVAELQRRGVPRADAELLRRMTVVEGMAQLGAGRKAPDPCRAPAVVLVHATAQGCYLQRRPTPERIGGPLPEDAMLLAGPADAATLAAELDALADAVRHRRAPVDALRTW</sequence>
<dbReference type="Proteomes" id="UP001494902">
    <property type="component" value="Unassembled WGS sequence"/>
</dbReference>
<organism evidence="5 6">
    <name type="scientific">Pseudonocardia nematodicida</name>
    <dbReference type="NCBI Taxonomy" id="1206997"/>
    <lineage>
        <taxon>Bacteria</taxon>
        <taxon>Bacillati</taxon>
        <taxon>Actinomycetota</taxon>
        <taxon>Actinomycetes</taxon>
        <taxon>Pseudonocardiales</taxon>
        <taxon>Pseudonocardiaceae</taxon>
        <taxon>Pseudonocardia</taxon>
    </lineage>
</organism>
<protein>
    <submittedName>
        <fullName evidence="5">ESX secretion-associated protein EspG</fullName>
    </submittedName>
</protein>
<name>A0ABV1KCK6_9PSEU</name>
<evidence type="ECO:0000256" key="3">
    <source>
        <dbReference type="ARBA" id="ARBA00022490"/>
    </source>
</evidence>
<comment type="similarity">
    <text evidence="2">Belongs to the EspG family.</text>
</comment>
<evidence type="ECO:0000256" key="2">
    <source>
        <dbReference type="ARBA" id="ARBA00006411"/>
    </source>
</evidence>
<comment type="caution">
    <text evidence="5">The sequence shown here is derived from an EMBL/GenBank/DDBJ whole genome shotgun (WGS) entry which is preliminary data.</text>
</comment>
<dbReference type="RefSeq" id="WP_349299267.1">
    <property type="nucleotide sequence ID" value="NZ_JBEDNQ010000006.1"/>
</dbReference>